<evidence type="ECO:0000313" key="3">
    <source>
        <dbReference type="EMBL" id="MFB9571708.1"/>
    </source>
</evidence>
<comment type="caution">
    <text evidence="3">The sequence shown here is derived from an EMBL/GenBank/DDBJ whole genome shotgun (WGS) entry which is preliminary data.</text>
</comment>
<dbReference type="InterPro" id="IPR028087">
    <property type="entry name" value="Tad_N"/>
</dbReference>
<keyword evidence="4" id="KW-1185">Reference proteome</keyword>
<accession>A0ABV5R1J4</accession>
<dbReference type="RefSeq" id="WP_345515260.1">
    <property type="nucleotide sequence ID" value="NZ_BAAAXD010000030.1"/>
</dbReference>
<protein>
    <submittedName>
        <fullName evidence="3">Pilus assembly protein TadG-related protein</fullName>
    </submittedName>
</protein>
<evidence type="ECO:0000313" key="4">
    <source>
        <dbReference type="Proteomes" id="UP001589710"/>
    </source>
</evidence>
<evidence type="ECO:0000259" key="2">
    <source>
        <dbReference type="Pfam" id="PF13400"/>
    </source>
</evidence>
<dbReference type="Pfam" id="PF13400">
    <property type="entry name" value="Tad"/>
    <property type="match status" value="1"/>
</dbReference>
<dbReference type="EMBL" id="JBHMCG010000015">
    <property type="protein sequence ID" value="MFB9571708.1"/>
    <property type="molecule type" value="Genomic_DNA"/>
</dbReference>
<feature type="domain" description="Putative Flp pilus-assembly TadG-like N-terminal" evidence="2">
    <location>
        <begin position="10"/>
        <end position="57"/>
    </location>
</feature>
<feature type="transmembrane region" description="Helical" evidence="1">
    <location>
        <begin position="12"/>
        <end position="33"/>
    </location>
</feature>
<name>A0ABV5R1J4_9ACTN</name>
<reference evidence="3 4" key="1">
    <citation type="submission" date="2024-09" db="EMBL/GenBank/DDBJ databases">
        <authorList>
            <person name="Sun Q."/>
            <person name="Mori K."/>
        </authorList>
    </citation>
    <scope>NUCLEOTIDE SEQUENCE [LARGE SCALE GENOMIC DNA]</scope>
    <source>
        <strain evidence="3 4">JCM 3331</strain>
    </source>
</reference>
<dbReference type="Proteomes" id="UP001589710">
    <property type="component" value="Unassembled WGS sequence"/>
</dbReference>
<keyword evidence="1" id="KW-0812">Transmembrane</keyword>
<evidence type="ECO:0000256" key="1">
    <source>
        <dbReference type="SAM" id="Phobius"/>
    </source>
</evidence>
<gene>
    <name evidence="3" type="ORF">ACFFTL_04930</name>
</gene>
<keyword evidence="1" id="KW-0472">Membrane</keyword>
<proteinExistence type="predicted"/>
<sequence>MGRSTRTDAGQAFPIYVVMVAGLLFIALAFFAVGKAAALRNGAQGAADAAALAAAQQARDEFEAPFLASLPGNTLDLYLRAHPVGGCTAAQGYAAANEADLKGCWPIPGGYRDRIKVKVQGLKAVDSPVLPGSEKKVATAEATAEIEFRCTWKALDFNDDGVQDLYIFKCGGGGVVEIAPGSPPPWSQVSKILFDVHLVDS</sequence>
<keyword evidence="1" id="KW-1133">Transmembrane helix</keyword>
<organism evidence="3 4">
    <name type="scientific">Streptomyces yanii</name>
    <dbReference type="NCBI Taxonomy" id="78510"/>
    <lineage>
        <taxon>Bacteria</taxon>
        <taxon>Bacillati</taxon>
        <taxon>Actinomycetota</taxon>
        <taxon>Actinomycetes</taxon>
        <taxon>Kitasatosporales</taxon>
        <taxon>Streptomycetaceae</taxon>
        <taxon>Streptomyces</taxon>
    </lineage>
</organism>